<dbReference type="OrthoDB" id="711769at2"/>
<dbReference type="EMBL" id="VNHX01000005">
    <property type="protein sequence ID" value="TYP96566.1"/>
    <property type="molecule type" value="Genomic_DNA"/>
</dbReference>
<evidence type="ECO:0000313" key="2">
    <source>
        <dbReference type="Proteomes" id="UP000325105"/>
    </source>
</evidence>
<dbReference type="AlphaFoldDB" id="A0A5S5DNE3"/>
<name>A0A5S5DNE3_9SPHI</name>
<accession>A0A5S5DNE3</accession>
<organism evidence="1 2">
    <name type="scientific">Sphingobacterium allocomposti</name>
    <dbReference type="NCBI Taxonomy" id="415956"/>
    <lineage>
        <taxon>Bacteria</taxon>
        <taxon>Pseudomonadati</taxon>
        <taxon>Bacteroidota</taxon>
        <taxon>Sphingobacteriia</taxon>
        <taxon>Sphingobacteriales</taxon>
        <taxon>Sphingobacteriaceae</taxon>
        <taxon>Sphingobacterium</taxon>
    </lineage>
</organism>
<dbReference type="RefSeq" id="WP_148907961.1">
    <property type="nucleotide sequence ID" value="NZ_VNHX01000005.1"/>
</dbReference>
<evidence type="ECO:0000313" key="1">
    <source>
        <dbReference type="EMBL" id="TYP96566.1"/>
    </source>
</evidence>
<dbReference type="Proteomes" id="UP000325105">
    <property type="component" value="Unassembled WGS sequence"/>
</dbReference>
<keyword evidence="2" id="KW-1185">Reference proteome</keyword>
<comment type="caution">
    <text evidence="1">The sequence shown here is derived from an EMBL/GenBank/DDBJ whole genome shotgun (WGS) entry which is preliminary data.</text>
</comment>
<protein>
    <submittedName>
        <fullName evidence="1">Uncharacterized protein</fullName>
    </submittedName>
</protein>
<gene>
    <name evidence="1" type="ORF">BC792_10557</name>
</gene>
<proteinExistence type="predicted"/>
<sequence>MNFNRIFQHTHNGNVINFSATYNPQTHFFDISEDDNLHYVLIYNPSTKVWSTQGGPGPSIPVEVLAELVQRSFGVYVA</sequence>
<reference evidence="1 2" key="1">
    <citation type="submission" date="2019-07" db="EMBL/GenBank/DDBJ databases">
        <title>Genomic Encyclopedia of Archaeal and Bacterial Type Strains, Phase II (KMG-II): from individual species to whole genera.</title>
        <authorList>
            <person name="Goeker M."/>
        </authorList>
    </citation>
    <scope>NUCLEOTIDE SEQUENCE [LARGE SCALE GENOMIC DNA]</scope>
    <source>
        <strain evidence="1 2">DSM 18850</strain>
    </source>
</reference>